<feature type="region of interest" description="Disordered" evidence="1">
    <location>
        <begin position="69"/>
        <end position="104"/>
    </location>
</feature>
<sequence length="104" mass="11859">MEERCFHFKERTCNLQERGGGRRQTAACSVGAICKQAARVNIRPVRSRPHGHYQPMVKFRGIAMYGNADNPTCQFHPDQKVGPARPGGWRKSRGRGRRPTRRRG</sequence>
<keyword evidence="3" id="KW-1185">Reference proteome</keyword>
<dbReference type="EMBL" id="OV725080">
    <property type="protein sequence ID" value="CAH1399699.1"/>
    <property type="molecule type" value="Genomic_DNA"/>
</dbReference>
<evidence type="ECO:0000313" key="3">
    <source>
        <dbReference type="Proteomes" id="UP001152798"/>
    </source>
</evidence>
<feature type="compositionally biased region" description="Basic residues" evidence="1">
    <location>
        <begin position="88"/>
        <end position="104"/>
    </location>
</feature>
<dbReference type="AlphaFoldDB" id="A0A9P0MP16"/>
<proteinExistence type="predicted"/>
<dbReference type="Proteomes" id="UP001152798">
    <property type="component" value="Chromosome 4"/>
</dbReference>
<gene>
    <name evidence="2" type="ORF">NEZAVI_LOCUS9098</name>
</gene>
<name>A0A9P0MP16_NEZVI</name>
<evidence type="ECO:0000256" key="1">
    <source>
        <dbReference type="SAM" id="MobiDB-lite"/>
    </source>
</evidence>
<organism evidence="2 3">
    <name type="scientific">Nezara viridula</name>
    <name type="common">Southern green stink bug</name>
    <name type="synonym">Cimex viridulus</name>
    <dbReference type="NCBI Taxonomy" id="85310"/>
    <lineage>
        <taxon>Eukaryota</taxon>
        <taxon>Metazoa</taxon>
        <taxon>Ecdysozoa</taxon>
        <taxon>Arthropoda</taxon>
        <taxon>Hexapoda</taxon>
        <taxon>Insecta</taxon>
        <taxon>Pterygota</taxon>
        <taxon>Neoptera</taxon>
        <taxon>Paraneoptera</taxon>
        <taxon>Hemiptera</taxon>
        <taxon>Heteroptera</taxon>
        <taxon>Panheteroptera</taxon>
        <taxon>Pentatomomorpha</taxon>
        <taxon>Pentatomoidea</taxon>
        <taxon>Pentatomidae</taxon>
        <taxon>Pentatominae</taxon>
        <taxon>Nezara</taxon>
    </lineage>
</organism>
<reference evidence="2" key="1">
    <citation type="submission" date="2022-01" db="EMBL/GenBank/DDBJ databases">
        <authorList>
            <person name="King R."/>
        </authorList>
    </citation>
    <scope>NUCLEOTIDE SEQUENCE</scope>
</reference>
<protein>
    <submittedName>
        <fullName evidence="2">Uncharacterized protein</fullName>
    </submittedName>
</protein>
<evidence type="ECO:0000313" key="2">
    <source>
        <dbReference type="EMBL" id="CAH1399699.1"/>
    </source>
</evidence>
<accession>A0A9P0MP16</accession>